<evidence type="ECO:0000259" key="3">
    <source>
        <dbReference type="PROSITE" id="PS50126"/>
    </source>
</evidence>
<dbReference type="Gene3D" id="1.10.3500.10">
    <property type="entry name" value="Tex N-terminal region-like"/>
    <property type="match status" value="1"/>
</dbReference>
<protein>
    <recommendedName>
        <fullName evidence="3">S1 motif domain-containing protein</fullName>
    </recommendedName>
</protein>
<feature type="domain" description="S1 motif" evidence="3">
    <location>
        <begin position="669"/>
        <end position="734"/>
    </location>
</feature>
<dbReference type="InterPro" id="IPR006641">
    <property type="entry name" value="YqgF/RNaseH-like_dom"/>
</dbReference>
<dbReference type="SUPFAM" id="SSF158832">
    <property type="entry name" value="Tex N-terminal region-like"/>
    <property type="match status" value="1"/>
</dbReference>
<name>A0A1Y5II51_OSTTA</name>
<organism evidence="4">
    <name type="scientific">Ostreococcus tauri</name>
    <name type="common">Marine green alga</name>
    <dbReference type="NCBI Taxonomy" id="70448"/>
    <lineage>
        <taxon>Eukaryota</taxon>
        <taxon>Viridiplantae</taxon>
        <taxon>Chlorophyta</taxon>
        <taxon>Mamiellophyceae</taxon>
        <taxon>Mamiellales</taxon>
        <taxon>Bathycoccaceae</taxon>
        <taxon>Ostreococcus</taxon>
    </lineage>
</organism>
<dbReference type="PANTHER" id="PTHR10724">
    <property type="entry name" value="30S RIBOSOMAL PROTEIN S1"/>
    <property type="match status" value="1"/>
</dbReference>
<dbReference type="InterPro" id="IPR023319">
    <property type="entry name" value="Tex-like_HTH_dom_sf"/>
</dbReference>
<dbReference type="EMBL" id="KZ155776">
    <property type="protein sequence ID" value="OUS47783.1"/>
    <property type="molecule type" value="Genomic_DNA"/>
</dbReference>
<dbReference type="Proteomes" id="UP000195557">
    <property type="component" value="Unassembled WGS sequence"/>
</dbReference>
<dbReference type="Gene3D" id="2.40.50.140">
    <property type="entry name" value="Nucleic acid-binding proteins"/>
    <property type="match status" value="1"/>
</dbReference>
<dbReference type="Pfam" id="PF00575">
    <property type="entry name" value="S1"/>
    <property type="match status" value="1"/>
</dbReference>
<reference evidence="4" key="1">
    <citation type="submission" date="2017-04" db="EMBL/GenBank/DDBJ databases">
        <title>Population genomics of picophytoplankton unveils novel chromosome hypervariability.</title>
        <authorList>
            <consortium name="DOE Joint Genome Institute"/>
            <person name="Blanc-Mathieu R."/>
            <person name="Krasovec M."/>
            <person name="Hebrard M."/>
            <person name="Yau S."/>
            <person name="Desgranges E."/>
            <person name="Martin J."/>
            <person name="Schackwitz W."/>
            <person name="Kuo A."/>
            <person name="Salin G."/>
            <person name="Donnadieu C."/>
            <person name="Desdevises Y."/>
            <person name="Sanchez-Ferandin S."/>
            <person name="Moreau H."/>
            <person name="Rivals E."/>
            <person name="Grigoriev I.V."/>
            <person name="Grimsley N."/>
            <person name="Eyre-Walker A."/>
            <person name="Piganeau G."/>
        </authorList>
    </citation>
    <scope>NUCLEOTIDE SEQUENCE [LARGE SCALE GENOMIC DNA]</scope>
    <source>
        <strain evidence="4">RCC 1115</strain>
    </source>
</reference>
<dbReference type="InterPro" id="IPR023323">
    <property type="entry name" value="Tex-like_dom_sf"/>
</dbReference>
<dbReference type="PANTHER" id="PTHR10724:SF10">
    <property type="entry name" value="S1 RNA-BINDING DOMAIN-CONTAINING PROTEIN 1"/>
    <property type="match status" value="1"/>
</dbReference>
<dbReference type="SMART" id="SM00316">
    <property type="entry name" value="S1"/>
    <property type="match status" value="1"/>
</dbReference>
<dbReference type="Pfam" id="PF22706">
    <property type="entry name" value="Tex_central_region"/>
    <property type="match status" value="1"/>
</dbReference>
<dbReference type="Gene3D" id="1.10.10.650">
    <property type="entry name" value="RuvA domain 2-like"/>
    <property type="match status" value="1"/>
</dbReference>
<dbReference type="GO" id="GO:0003729">
    <property type="term" value="F:mRNA binding"/>
    <property type="evidence" value="ECO:0007669"/>
    <property type="project" value="TreeGrafter"/>
</dbReference>
<dbReference type="InterPro" id="IPR037027">
    <property type="entry name" value="YqgF/RNaseH-like_dom_sf"/>
</dbReference>
<dbReference type="InterPro" id="IPR003029">
    <property type="entry name" value="S1_domain"/>
</dbReference>
<evidence type="ECO:0000256" key="1">
    <source>
        <dbReference type="ARBA" id="ARBA00022763"/>
    </source>
</evidence>
<sequence>MANALRLLVDERCSVPFVARYRREVTGGMDEVELRRVLAAHEARERLETLRRRALRALAKSETGDETLVARARAATTEEELEDVLASVERRARSRAGRAREAGCDALAERLLSSETGAGVERAVSEFVRSREGACSRENALGMAKDVLAERAAGEPSARAAARKSATEYGRLTCERTKLGASPTDDRVRACAMDVKDYWNFSVPVSRVRPHQMLAISRAEGNKVLRAKVEFDASRATTAAMNALVGSRRLGPGCFAVVKEAVEDGVKRLLVPSIEREVKSGLRAMALERAVEDFGTNLEALLLQPPMRPSRVVLGVDPAYRTGCKLAVVDATGALLDTGVVYLKQFESKMLKRGESGAAERLREMVDRWSVTAIAIGNGTASRETQVLVCDALREADPELTWEVVNEAGASVYSASELAAKELPGVDVTLRGAVSIARRAQDPMAELVKIDPQSIGVGLYQHDVKEKALADALASTVESAVARVGANANTASESLLARIPGLGPSLAAKIVRHRTDNGPFAARAELQRVGGVGSKTYEQIVGFLRVPDASDALERTAVHPESYDTARKLLRALGSDVVDLTLDDESATSVETLARLHPKLTALLGDDQELATRASSLGCHPLTLRDIVGELATPGKDARERPGARASARSLRATAAARRARTIDDLKPGEEITDAVVRNVVPFGVFLDLGIGRDALLHVSALPRGSRDVVVGDLLDVRVVDVDRARARVSVTLAHA</sequence>
<dbReference type="GO" id="GO:0006412">
    <property type="term" value="P:translation"/>
    <property type="evidence" value="ECO:0007669"/>
    <property type="project" value="TreeGrafter"/>
</dbReference>
<gene>
    <name evidence="4" type="ORF">BE221DRAFT_190096</name>
</gene>
<dbReference type="FunFam" id="3.30.420.140:FF:000001">
    <property type="entry name" value="RNA-binding transcriptional accessory protein"/>
    <property type="match status" value="1"/>
</dbReference>
<dbReference type="InterPro" id="IPR050437">
    <property type="entry name" value="Ribos_protein_bS1-like"/>
</dbReference>
<proteinExistence type="predicted"/>
<dbReference type="Gene3D" id="3.30.420.140">
    <property type="entry name" value="YqgF/RNase H-like domain"/>
    <property type="match status" value="1"/>
</dbReference>
<dbReference type="InterPro" id="IPR055179">
    <property type="entry name" value="Tex-like_central_region"/>
</dbReference>
<dbReference type="InterPro" id="IPR010994">
    <property type="entry name" value="RuvA_2-like"/>
</dbReference>
<dbReference type="Pfam" id="PF12836">
    <property type="entry name" value="HHH_3"/>
    <property type="match status" value="1"/>
</dbReference>
<keyword evidence="1" id="KW-0227">DNA damage</keyword>
<dbReference type="SUPFAM" id="SSF50249">
    <property type="entry name" value="Nucleic acid-binding proteins"/>
    <property type="match status" value="1"/>
</dbReference>
<accession>A0A1Y5II51</accession>
<dbReference type="Pfam" id="PF16921">
    <property type="entry name" value="Tex_YqgF"/>
    <property type="match status" value="1"/>
</dbReference>
<dbReference type="Pfam" id="PF09371">
    <property type="entry name" value="Tex_N"/>
    <property type="match status" value="1"/>
</dbReference>
<dbReference type="Pfam" id="PF17674">
    <property type="entry name" value="HHH_9"/>
    <property type="match status" value="1"/>
</dbReference>
<dbReference type="Gene3D" id="1.10.150.310">
    <property type="entry name" value="Tex RuvX-like domain-like"/>
    <property type="match status" value="1"/>
</dbReference>
<dbReference type="SMART" id="SM00278">
    <property type="entry name" value="HhH1"/>
    <property type="match status" value="2"/>
</dbReference>
<dbReference type="GO" id="GO:0006281">
    <property type="term" value="P:DNA repair"/>
    <property type="evidence" value="ECO:0007669"/>
    <property type="project" value="UniProtKB-KW"/>
</dbReference>
<dbReference type="SMART" id="SM00732">
    <property type="entry name" value="YqgFc"/>
    <property type="match status" value="1"/>
</dbReference>
<dbReference type="InterPro" id="IPR018974">
    <property type="entry name" value="Tex-like_N"/>
</dbReference>
<dbReference type="AlphaFoldDB" id="A0A1Y5II51"/>
<dbReference type="GO" id="GO:0003735">
    <property type="term" value="F:structural constituent of ribosome"/>
    <property type="evidence" value="ECO:0007669"/>
    <property type="project" value="TreeGrafter"/>
</dbReference>
<dbReference type="InterPro" id="IPR012340">
    <property type="entry name" value="NA-bd_OB-fold"/>
</dbReference>
<dbReference type="SUPFAM" id="SSF47781">
    <property type="entry name" value="RuvA domain 2-like"/>
    <property type="match status" value="2"/>
</dbReference>
<dbReference type="GO" id="GO:0003677">
    <property type="term" value="F:DNA binding"/>
    <property type="evidence" value="ECO:0007669"/>
    <property type="project" value="InterPro"/>
</dbReference>
<keyword evidence="2" id="KW-0234">DNA repair</keyword>
<dbReference type="InterPro" id="IPR041692">
    <property type="entry name" value="HHH_9"/>
</dbReference>
<dbReference type="InterPro" id="IPR012337">
    <property type="entry name" value="RNaseH-like_sf"/>
</dbReference>
<dbReference type="InterPro" id="IPR003583">
    <property type="entry name" value="Hlx-hairpin-Hlx_DNA-bd_motif"/>
</dbReference>
<dbReference type="InterPro" id="IPR032639">
    <property type="entry name" value="Tex_YqgF"/>
</dbReference>
<evidence type="ECO:0000256" key="2">
    <source>
        <dbReference type="ARBA" id="ARBA00023204"/>
    </source>
</evidence>
<evidence type="ECO:0000313" key="4">
    <source>
        <dbReference type="EMBL" id="OUS47783.1"/>
    </source>
</evidence>
<dbReference type="SUPFAM" id="SSF53098">
    <property type="entry name" value="Ribonuclease H-like"/>
    <property type="match status" value="1"/>
</dbReference>
<dbReference type="PROSITE" id="PS50126">
    <property type="entry name" value="S1"/>
    <property type="match status" value="1"/>
</dbReference>